<dbReference type="Gene3D" id="1.10.10.10">
    <property type="entry name" value="Winged helix-like DNA-binding domain superfamily/Winged helix DNA-binding domain"/>
    <property type="match status" value="1"/>
</dbReference>
<dbReference type="GO" id="GO:0003677">
    <property type="term" value="F:DNA binding"/>
    <property type="evidence" value="ECO:0007669"/>
    <property type="project" value="UniProtKB-KW"/>
</dbReference>
<dbReference type="GO" id="GO:0045892">
    <property type="term" value="P:negative regulation of DNA-templated transcription"/>
    <property type="evidence" value="ECO:0007669"/>
    <property type="project" value="InterPro"/>
</dbReference>
<evidence type="ECO:0000256" key="1">
    <source>
        <dbReference type="ARBA" id="ARBA00011046"/>
    </source>
</evidence>
<organism evidence="5 6">
    <name type="scientific">Spinactinospora alkalitolerans</name>
    <dbReference type="NCBI Taxonomy" id="687207"/>
    <lineage>
        <taxon>Bacteria</taxon>
        <taxon>Bacillati</taxon>
        <taxon>Actinomycetota</taxon>
        <taxon>Actinomycetes</taxon>
        <taxon>Streptosporangiales</taxon>
        <taxon>Nocardiopsidaceae</taxon>
        <taxon>Spinactinospora</taxon>
    </lineage>
</organism>
<dbReference type="SUPFAM" id="SSF46785">
    <property type="entry name" value="Winged helix' DNA-binding domain"/>
    <property type="match status" value="1"/>
</dbReference>
<dbReference type="AlphaFoldDB" id="A0A852TWV7"/>
<dbReference type="Proteomes" id="UP000589036">
    <property type="component" value="Unassembled WGS sequence"/>
</dbReference>
<comment type="caution">
    <text evidence="5">The sequence shown here is derived from an EMBL/GenBank/DDBJ whole genome shotgun (WGS) entry which is preliminary data.</text>
</comment>
<evidence type="ECO:0000313" key="6">
    <source>
        <dbReference type="Proteomes" id="UP000589036"/>
    </source>
</evidence>
<evidence type="ECO:0000313" key="5">
    <source>
        <dbReference type="EMBL" id="NYE47865.1"/>
    </source>
</evidence>
<accession>A0A852TWV7</accession>
<gene>
    <name evidence="5" type="ORF">HDA32_002985</name>
</gene>
<reference evidence="5 6" key="1">
    <citation type="submission" date="2020-07" db="EMBL/GenBank/DDBJ databases">
        <title>Sequencing the genomes of 1000 actinobacteria strains.</title>
        <authorList>
            <person name="Klenk H.-P."/>
        </authorList>
    </citation>
    <scope>NUCLEOTIDE SEQUENCE [LARGE SCALE GENOMIC DNA]</scope>
    <source>
        <strain evidence="5 6">CXB654</strain>
    </source>
</reference>
<comment type="similarity">
    <text evidence="1">Belongs to the BlaI transcriptional regulatory family.</text>
</comment>
<dbReference type="RefSeq" id="WP_179643745.1">
    <property type="nucleotide sequence ID" value="NZ_BAAAYY010000003.1"/>
</dbReference>
<keyword evidence="3" id="KW-0238">DNA-binding</keyword>
<evidence type="ECO:0000256" key="4">
    <source>
        <dbReference type="ARBA" id="ARBA00023163"/>
    </source>
</evidence>
<dbReference type="EMBL" id="JACCCC010000001">
    <property type="protein sequence ID" value="NYE47865.1"/>
    <property type="molecule type" value="Genomic_DNA"/>
</dbReference>
<keyword evidence="2" id="KW-0805">Transcription regulation</keyword>
<evidence type="ECO:0000256" key="2">
    <source>
        <dbReference type="ARBA" id="ARBA00023015"/>
    </source>
</evidence>
<keyword evidence="4" id="KW-0804">Transcription</keyword>
<dbReference type="InterPro" id="IPR005650">
    <property type="entry name" value="BlaI_family"/>
</dbReference>
<keyword evidence="6" id="KW-1185">Reference proteome</keyword>
<dbReference type="InterPro" id="IPR036390">
    <property type="entry name" value="WH_DNA-bd_sf"/>
</dbReference>
<evidence type="ECO:0000256" key="3">
    <source>
        <dbReference type="ARBA" id="ARBA00023125"/>
    </source>
</evidence>
<sequence length="125" mass="14011">MDEARSGLGPLETTVLDALWASGTPMSVREVIRSLGERRPAYTTISTVLENLRRKGWVDREQIGRLWFYRPIRDRASHAAQRMHGALTDSGNPHATLLRFVDDMAPEDVDVLRGLLADVPRDGES</sequence>
<proteinExistence type="inferred from homology"/>
<protein>
    <submittedName>
        <fullName evidence="5">Putative transcriptional regulator</fullName>
    </submittedName>
</protein>
<dbReference type="InterPro" id="IPR036388">
    <property type="entry name" value="WH-like_DNA-bd_sf"/>
</dbReference>
<dbReference type="Pfam" id="PF03965">
    <property type="entry name" value="Penicillinase_R"/>
    <property type="match status" value="1"/>
</dbReference>
<dbReference type="Gene3D" id="6.10.140.850">
    <property type="match status" value="1"/>
</dbReference>
<name>A0A852TWV7_9ACTN</name>